<dbReference type="InterPro" id="IPR012336">
    <property type="entry name" value="Thioredoxin-like_fold"/>
</dbReference>
<proteinExistence type="predicted"/>
<reference evidence="4" key="1">
    <citation type="journal article" date="2019" name="Int. J. Syst. Evol. Microbiol.">
        <title>The Global Catalogue of Microorganisms (GCM) 10K type strain sequencing project: providing services to taxonomists for standard genome sequencing and annotation.</title>
        <authorList>
            <consortium name="The Broad Institute Genomics Platform"/>
            <consortium name="The Broad Institute Genome Sequencing Center for Infectious Disease"/>
            <person name="Wu L."/>
            <person name="Ma J."/>
        </authorList>
    </citation>
    <scope>NUCLEOTIDE SEQUENCE [LARGE SCALE GENOMIC DNA]</scope>
    <source>
        <strain evidence="4">Q85</strain>
    </source>
</reference>
<keyword evidence="1" id="KW-0732">Signal</keyword>
<evidence type="ECO:0000259" key="2">
    <source>
        <dbReference type="Pfam" id="PF13462"/>
    </source>
</evidence>
<accession>A0ABW4NDH4</accession>
<comment type="caution">
    <text evidence="3">The sequence shown here is derived from an EMBL/GenBank/DDBJ whole genome shotgun (WGS) entry which is preliminary data.</text>
</comment>
<evidence type="ECO:0000256" key="1">
    <source>
        <dbReference type="SAM" id="SignalP"/>
    </source>
</evidence>
<evidence type="ECO:0000313" key="3">
    <source>
        <dbReference type="EMBL" id="MFD1787375.1"/>
    </source>
</evidence>
<name>A0ABW4NDH4_9SPHN</name>
<dbReference type="SUPFAM" id="SSF52833">
    <property type="entry name" value="Thioredoxin-like"/>
    <property type="match status" value="1"/>
</dbReference>
<dbReference type="PROSITE" id="PS51257">
    <property type="entry name" value="PROKAR_LIPOPROTEIN"/>
    <property type="match status" value="1"/>
</dbReference>
<dbReference type="RefSeq" id="WP_380939760.1">
    <property type="nucleotide sequence ID" value="NZ_JBHUFC010000003.1"/>
</dbReference>
<dbReference type="Proteomes" id="UP001597283">
    <property type="component" value="Unassembled WGS sequence"/>
</dbReference>
<feature type="chain" id="PRO_5047266221" evidence="1">
    <location>
        <begin position="18"/>
        <end position="248"/>
    </location>
</feature>
<dbReference type="Gene3D" id="1.10.40.110">
    <property type="match status" value="1"/>
</dbReference>
<protein>
    <submittedName>
        <fullName evidence="3">Thioredoxin domain-containing protein</fullName>
    </submittedName>
</protein>
<dbReference type="EMBL" id="JBHUFC010000003">
    <property type="protein sequence ID" value="MFD1787375.1"/>
    <property type="molecule type" value="Genomic_DNA"/>
</dbReference>
<sequence length="248" mass="26503">MRILTVLALATALTACGGGDTSKTTTVDNMTAAAPVAGKAAPAGQSWVDTVTRTPEGGWLMGNPDAPVKLVEYGSRTCHVCKEFDEKGYAPLTQNYVASGKVSYEFRDYLRNGADIAAALVGGCGGPGPFFTILNQMYADQPRTLDVLQKLPQTYYEELGKLPLGQQATRFAEGAGYLDFVKQRGIPEAKARQCLADAGEATRLQKMNEKANQDYPIPGTPTFILNGKMLENTVSWEQVEAALKAAGA</sequence>
<evidence type="ECO:0000313" key="4">
    <source>
        <dbReference type="Proteomes" id="UP001597283"/>
    </source>
</evidence>
<dbReference type="InterPro" id="IPR036249">
    <property type="entry name" value="Thioredoxin-like_sf"/>
</dbReference>
<keyword evidence="4" id="KW-1185">Reference proteome</keyword>
<dbReference type="Gene3D" id="3.40.30.10">
    <property type="entry name" value="Glutaredoxin"/>
    <property type="match status" value="1"/>
</dbReference>
<gene>
    <name evidence="3" type="ORF">ACFSC3_07300</name>
</gene>
<dbReference type="Pfam" id="PF13462">
    <property type="entry name" value="Thioredoxin_4"/>
    <property type="match status" value="1"/>
</dbReference>
<feature type="domain" description="Thioredoxin-like fold" evidence="2">
    <location>
        <begin position="57"/>
        <end position="244"/>
    </location>
</feature>
<organism evidence="3 4">
    <name type="scientific">Sphingomonas floccifaciens</name>
    <dbReference type="NCBI Taxonomy" id="1844115"/>
    <lineage>
        <taxon>Bacteria</taxon>
        <taxon>Pseudomonadati</taxon>
        <taxon>Pseudomonadota</taxon>
        <taxon>Alphaproteobacteria</taxon>
        <taxon>Sphingomonadales</taxon>
        <taxon>Sphingomonadaceae</taxon>
        <taxon>Sphingomonas</taxon>
    </lineage>
</organism>
<feature type="signal peptide" evidence="1">
    <location>
        <begin position="1"/>
        <end position="17"/>
    </location>
</feature>